<evidence type="ECO:0000313" key="3">
    <source>
        <dbReference type="Proteomes" id="UP000030700"/>
    </source>
</evidence>
<dbReference type="EMBL" id="DF820459">
    <property type="protein sequence ID" value="GAK53494.1"/>
    <property type="molecule type" value="Genomic_DNA"/>
</dbReference>
<reference evidence="2" key="1">
    <citation type="journal article" date="2015" name="PeerJ">
        <title>First genomic representation of candidate bacterial phylum KSB3 points to enhanced environmental sensing as a trigger of wastewater bulking.</title>
        <authorList>
            <person name="Sekiguchi Y."/>
            <person name="Ohashi A."/>
            <person name="Parks D.H."/>
            <person name="Yamauchi T."/>
            <person name="Tyson G.W."/>
            <person name="Hugenholtz P."/>
        </authorList>
    </citation>
    <scope>NUCLEOTIDE SEQUENCE [LARGE SCALE GENOMIC DNA]</scope>
</reference>
<dbReference type="HOGENOM" id="CLU_1212863_0_0_0"/>
<keyword evidence="1" id="KW-0812">Transmembrane</keyword>
<keyword evidence="3" id="KW-1185">Reference proteome</keyword>
<proteinExistence type="predicted"/>
<name>A0A0S6W671_9BACT</name>
<dbReference type="STRING" id="1499966.U14_04759"/>
<evidence type="ECO:0000256" key="1">
    <source>
        <dbReference type="SAM" id="Phobius"/>
    </source>
</evidence>
<evidence type="ECO:0000313" key="2">
    <source>
        <dbReference type="EMBL" id="GAK53494.1"/>
    </source>
</evidence>
<keyword evidence="1" id="KW-0472">Membrane</keyword>
<sequence length="228" mass="26157">MYTPSLHRRWHWLDVSEAFIEHHRKIAAALLILIVIGMLSTAADRFEMFRGLTVGRETEMSQIVAESVKPLTFLTDSAHASEYSQRVAHIMNHLNGLRAAGQIDRAYLAVYEYAPAENLSGLESHIFAVFEVKGEGIAPRFDNYQGMPREHWLQVQLENQTMNGMYWGAPQSYGKELYNERGTPIGYVGMERMDGERFFHDIEISQFQRTAAQIEQELLLPLNRLTQP</sequence>
<gene>
    <name evidence="2" type="ORF">U14_04759</name>
</gene>
<accession>A0A0S6W671</accession>
<dbReference type="Proteomes" id="UP000030700">
    <property type="component" value="Unassembled WGS sequence"/>
</dbReference>
<organism evidence="2">
    <name type="scientific">Candidatus Moduliflexus flocculans</name>
    <dbReference type="NCBI Taxonomy" id="1499966"/>
    <lineage>
        <taxon>Bacteria</taxon>
        <taxon>Candidatus Moduliflexota</taxon>
        <taxon>Candidatus Moduliflexia</taxon>
        <taxon>Candidatus Moduliflexales</taxon>
        <taxon>Candidatus Moduliflexaceae</taxon>
    </lineage>
</organism>
<protein>
    <submittedName>
        <fullName evidence="2">Uncharacterized protein</fullName>
    </submittedName>
</protein>
<feature type="transmembrane region" description="Helical" evidence="1">
    <location>
        <begin position="26"/>
        <end position="43"/>
    </location>
</feature>
<keyword evidence="1" id="KW-1133">Transmembrane helix</keyword>
<dbReference type="AlphaFoldDB" id="A0A0S6W671"/>